<comment type="caution">
    <text evidence="3">The sequence shown here is derived from an EMBL/GenBank/DDBJ whole genome shotgun (WGS) entry which is preliminary data.</text>
</comment>
<organism evidence="3 4">
    <name type="scientific">Candidatus Beckwithbacteria bacterium CG10_big_fil_rev_8_21_14_0_10_34_10</name>
    <dbReference type="NCBI Taxonomy" id="1974495"/>
    <lineage>
        <taxon>Bacteria</taxon>
        <taxon>Candidatus Beckwithiibacteriota</taxon>
    </lineage>
</organism>
<keyword evidence="1" id="KW-0812">Transmembrane</keyword>
<evidence type="ECO:0000256" key="1">
    <source>
        <dbReference type="SAM" id="Phobius"/>
    </source>
</evidence>
<feature type="transmembrane region" description="Helical" evidence="1">
    <location>
        <begin position="106"/>
        <end position="124"/>
    </location>
</feature>
<name>A0A2H0W7Y5_9BACT</name>
<feature type="transmembrane region" description="Helical" evidence="1">
    <location>
        <begin position="33"/>
        <end position="52"/>
    </location>
</feature>
<feature type="transmembrane region" description="Helical" evidence="1">
    <location>
        <begin position="145"/>
        <end position="165"/>
    </location>
</feature>
<sequence length="216" mass="24646">MEKKTKNLLVLVYFFYLFSIWGIYRYLSNLSEPWDELIFKPILWLLPIFLIVKRIEKKQLKSLGIVFLKFWKNILIGLGISIFILFEYLLSLVIKGKPISFNPLNLGLIAFLIYSLSAFFTAVSEEIVFRGFLMTRINKVINSKLGSNIIVGILFFVIHLPILIFDQSQTFLGLGKHLSLAIGLGLIDGYVFWKTKGIIAPIVAHASLNIFSLLIG</sequence>
<gene>
    <name evidence="3" type="ORF">COT75_04860</name>
</gene>
<dbReference type="AlphaFoldDB" id="A0A2H0W7Y5"/>
<feature type="transmembrane region" description="Helical" evidence="1">
    <location>
        <begin position="7"/>
        <end position="27"/>
    </location>
</feature>
<dbReference type="GO" id="GO:0004175">
    <property type="term" value="F:endopeptidase activity"/>
    <property type="evidence" value="ECO:0007669"/>
    <property type="project" value="UniProtKB-ARBA"/>
</dbReference>
<keyword evidence="1" id="KW-0472">Membrane</keyword>
<evidence type="ECO:0000313" key="3">
    <source>
        <dbReference type="EMBL" id="PIS08784.1"/>
    </source>
</evidence>
<feature type="transmembrane region" description="Helical" evidence="1">
    <location>
        <begin position="73"/>
        <end position="94"/>
    </location>
</feature>
<dbReference type="Proteomes" id="UP000230093">
    <property type="component" value="Unassembled WGS sequence"/>
</dbReference>
<dbReference type="EMBL" id="PEZT01000028">
    <property type="protein sequence ID" value="PIS08784.1"/>
    <property type="molecule type" value="Genomic_DNA"/>
</dbReference>
<dbReference type="Pfam" id="PF02517">
    <property type="entry name" value="Rce1-like"/>
    <property type="match status" value="1"/>
</dbReference>
<reference evidence="4" key="1">
    <citation type="submission" date="2017-09" db="EMBL/GenBank/DDBJ databases">
        <title>Depth-based differentiation of microbial function through sediment-hosted aquifers and enrichment of novel symbionts in the deep terrestrial subsurface.</title>
        <authorList>
            <person name="Probst A.J."/>
            <person name="Ladd B."/>
            <person name="Jarett J.K."/>
            <person name="Geller-Mcgrath D.E."/>
            <person name="Sieber C.M.K."/>
            <person name="Emerson J.B."/>
            <person name="Anantharaman K."/>
            <person name="Thomas B.C."/>
            <person name="Malmstrom R."/>
            <person name="Stieglmeier M."/>
            <person name="Klingl A."/>
            <person name="Woyke T."/>
            <person name="Ryan C.M."/>
            <person name="Banfield J.F."/>
        </authorList>
    </citation>
    <scope>NUCLEOTIDE SEQUENCE [LARGE SCALE GENOMIC DNA]</scope>
</reference>
<feature type="domain" description="CAAX prenyl protease 2/Lysostaphin resistance protein A-like" evidence="2">
    <location>
        <begin position="111"/>
        <end position="211"/>
    </location>
</feature>
<evidence type="ECO:0000313" key="4">
    <source>
        <dbReference type="Proteomes" id="UP000230093"/>
    </source>
</evidence>
<keyword evidence="1" id="KW-1133">Transmembrane helix</keyword>
<proteinExistence type="predicted"/>
<dbReference type="InterPro" id="IPR003675">
    <property type="entry name" value="Rce1/LyrA-like_dom"/>
</dbReference>
<accession>A0A2H0W7Y5</accession>
<evidence type="ECO:0000259" key="2">
    <source>
        <dbReference type="Pfam" id="PF02517"/>
    </source>
</evidence>
<protein>
    <recommendedName>
        <fullName evidence="2">CAAX prenyl protease 2/Lysostaphin resistance protein A-like domain-containing protein</fullName>
    </recommendedName>
</protein>
<dbReference type="GO" id="GO:0080120">
    <property type="term" value="P:CAAX-box protein maturation"/>
    <property type="evidence" value="ECO:0007669"/>
    <property type="project" value="UniProtKB-ARBA"/>
</dbReference>
<feature type="transmembrane region" description="Helical" evidence="1">
    <location>
        <begin position="198"/>
        <end position="215"/>
    </location>
</feature>